<keyword evidence="3 6" id="KW-0812">Transmembrane</keyword>
<evidence type="ECO:0000313" key="9">
    <source>
        <dbReference type="Proteomes" id="UP000231279"/>
    </source>
</evidence>
<evidence type="ECO:0000256" key="3">
    <source>
        <dbReference type="ARBA" id="ARBA00022692"/>
    </source>
</evidence>
<feature type="transmembrane region" description="Helical" evidence="6">
    <location>
        <begin position="243"/>
        <end position="266"/>
    </location>
</feature>
<dbReference type="Pfam" id="PF00892">
    <property type="entry name" value="EamA"/>
    <property type="match status" value="2"/>
</dbReference>
<evidence type="ECO:0000256" key="6">
    <source>
        <dbReference type="RuleBase" id="RU363077"/>
    </source>
</evidence>
<protein>
    <recommendedName>
        <fullName evidence="6">WAT1-related protein</fullName>
    </recommendedName>
</protein>
<name>A0A2G9GBE2_9LAMI</name>
<dbReference type="GO" id="GO:0016020">
    <property type="term" value="C:membrane"/>
    <property type="evidence" value="ECO:0007669"/>
    <property type="project" value="UniProtKB-SubCell"/>
</dbReference>
<keyword evidence="5 6" id="KW-0472">Membrane</keyword>
<feature type="transmembrane region" description="Helical" evidence="6">
    <location>
        <begin position="102"/>
        <end position="122"/>
    </location>
</feature>
<dbReference type="InterPro" id="IPR000620">
    <property type="entry name" value="EamA_dom"/>
</dbReference>
<accession>A0A2G9GBE2</accession>
<organism evidence="8 9">
    <name type="scientific">Handroanthus impetiginosus</name>
    <dbReference type="NCBI Taxonomy" id="429701"/>
    <lineage>
        <taxon>Eukaryota</taxon>
        <taxon>Viridiplantae</taxon>
        <taxon>Streptophyta</taxon>
        <taxon>Embryophyta</taxon>
        <taxon>Tracheophyta</taxon>
        <taxon>Spermatophyta</taxon>
        <taxon>Magnoliopsida</taxon>
        <taxon>eudicotyledons</taxon>
        <taxon>Gunneridae</taxon>
        <taxon>Pentapetalae</taxon>
        <taxon>asterids</taxon>
        <taxon>lamiids</taxon>
        <taxon>Lamiales</taxon>
        <taxon>Bignoniaceae</taxon>
        <taxon>Crescentiina</taxon>
        <taxon>Tabebuia alliance</taxon>
        <taxon>Handroanthus</taxon>
    </lineage>
</organism>
<feature type="transmembrane region" description="Helical" evidence="6">
    <location>
        <begin position="210"/>
        <end position="231"/>
    </location>
</feature>
<dbReference type="PANTHER" id="PTHR31218">
    <property type="entry name" value="WAT1-RELATED PROTEIN"/>
    <property type="match status" value="1"/>
</dbReference>
<keyword evidence="4 6" id="KW-1133">Transmembrane helix</keyword>
<gene>
    <name evidence="8" type="ORF">CDL12_24885</name>
</gene>
<feature type="transmembrane region" description="Helical" evidence="6">
    <location>
        <begin position="134"/>
        <end position="153"/>
    </location>
</feature>
<dbReference type="GO" id="GO:0022857">
    <property type="term" value="F:transmembrane transporter activity"/>
    <property type="evidence" value="ECO:0007669"/>
    <property type="project" value="InterPro"/>
</dbReference>
<evidence type="ECO:0000256" key="1">
    <source>
        <dbReference type="ARBA" id="ARBA00004141"/>
    </source>
</evidence>
<feature type="domain" description="EamA" evidence="7">
    <location>
        <begin position="180"/>
        <end position="317"/>
    </location>
</feature>
<keyword evidence="9" id="KW-1185">Reference proteome</keyword>
<evidence type="ECO:0000256" key="2">
    <source>
        <dbReference type="ARBA" id="ARBA00007635"/>
    </source>
</evidence>
<dbReference type="EMBL" id="NKXS01005848">
    <property type="protein sequence ID" value="PIN02601.1"/>
    <property type="molecule type" value="Genomic_DNA"/>
</dbReference>
<comment type="subcellular location">
    <subcellularLocation>
        <location evidence="1 6">Membrane</location>
        <topology evidence="1 6">Multi-pass membrane protein</topology>
    </subcellularLocation>
</comment>
<dbReference type="InterPro" id="IPR030184">
    <property type="entry name" value="WAT1-related"/>
</dbReference>
<feature type="domain" description="EamA" evidence="7">
    <location>
        <begin position="14"/>
        <end position="147"/>
    </location>
</feature>
<comment type="caution">
    <text evidence="8">The sequence shown here is derived from an EMBL/GenBank/DDBJ whole genome shotgun (WGS) entry which is preliminary data.</text>
</comment>
<feature type="transmembrane region" description="Helical" evidence="6">
    <location>
        <begin position="301"/>
        <end position="319"/>
    </location>
</feature>
<reference evidence="9" key="1">
    <citation type="journal article" date="2018" name="Gigascience">
        <title>Genome assembly of the Pink Ipe (Handroanthus impetiginosus, Bignoniaceae), a highly valued, ecologically keystone Neotropical timber forest tree.</title>
        <authorList>
            <person name="Silva-Junior O.B."/>
            <person name="Grattapaglia D."/>
            <person name="Novaes E."/>
            <person name="Collevatti R.G."/>
        </authorList>
    </citation>
    <scope>NUCLEOTIDE SEQUENCE [LARGE SCALE GENOMIC DNA]</scope>
    <source>
        <strain evidence="9">cv. UFG-1</strain>
    </source>
</reference>
<dbReference type="InterPro" id="IPR037185">
    <property type="entry name" value="EmrE-like"/>
</dbReference>
<sequence>MGFEDCKPIIVQVACQFVYSGVTLIARAALVQDFSPRVFVVYRQSIAFLLIAPVAYFSRRGNIKGCGLSWKSFCLINLVSFIGVTVYQNVYFEGLYLASSSAGSALGNLVPAITFVIAYTLGLEKVHLRSLRSMAKVMGTIMCVGGAAAMALIKGPKLLNMEFNPRNSLFLKEGHDTWFLGCLFLLASTCCWSLWLILQVPVTACYPDHLSLTAWMCLMAAVQSGILALIFEPNFDAWKLTSPFQLFSCFFAGLGSAVTFFAQAWCIAKRGPLFSAMFSPLSTVIVTVFACIFMHEELYAGSMTGGLAVIIGLYVVLWGKAKDLEDKNKEETITTTQIKNQNDQTTLLSTHEASDNIISYTIDLEEPLLHEKSPNHGCNT</sequence>
<dbReference type="Proteomes" id="UP000231279">
    <property type="component" value="Unassembled WGS sequence"/>
</dbReference>
<dbReference type="SUPFAM" id="SSF103481">
    <property type="entry name" value="Multidrug resistance efflux transporter EmrE"/>
    <property type="match status" value="1"/>
</dbReference>
<evidence type="ECO:0000256" key="4">
    <source>
        <dbReference type="ARBA" id="ARBA00022989"/>
    </source>
</evidence>
<feature type="transmembrane region" description="Helical" evidence="6">
    <location>
        <begin position="70"/>
        <end position="90"/>
    </location>
</feature>
<dbReference type="AlphaFoldDB" id="A0A2G9GBE2"/>
<evidence type="ECO:0000259" key="7">
    <source>
        <dbReference type="Pfam" id="PF00892"/>
    </source>
</evidence>
<dbReference type="OrthoDB" id="1728340at2759"/>
<feature type="transmembrane region" description="Helical" evidence="6">
    <location>
        <begin position="273"/>
        <end position="295"/>
    </location>
</feature>
<evidence type="ECO:0000313" key="8">
    <source>
        <dbReference type="EMBL" id="PIN02601.1"/>
    </source>
</evidence>
<feature type="transmembrane region" description="Helical" evidence="6">
    <location>
        <begin position="40"/>
        <end position="58"/>
    </location>
</feature>
<proteinExistence type="inferred from homology"/>
<evidence type="ECO:0000256" key="5">
    <source>
        <dbReference type="ARBA" id="ARBA00023136"/>
    </source>
</evidence>
<comment type="similarity">
    <text evidence="2 6">Belongs to the drug/metabolite transporter (DMT) superfamily. Plant drug/metabolite exporter (P-DME) (TC 2.A.7.4) family.</text>
</comment>
<feature type="transmembrane region" description="Helical" evidence="6">
    <location>
        <begin position="178"/>
        <end position="198"/>
    </location>
</feature>